<evidence type="ECO:0000313" key="4">
    <source>
        <dbReference type="EMBL" id="EFC49466.1"/>
    </source>
</evidence>
<dbReference type="InterPro" id="IPR001806">
    <property type="entry name" value="Small_GTPase"/>
</dbReference>
<dbReference type="Pfam" id="PF00071">
    <property type="entry name" value="Ras"/>
    <property type="match status" value="1"/>
</dbReference>
<dbReference type="CDD" id="cd00157">
    <property type="entry name" value="Rho"/>
    <property type="match status" value="1"/>
</dbReference>
<keyword evidence="5" id="KW-1185">Reference proteome</keyword>
<keyword evidence="1" id="KW-0547">Nucleotide-binding</keyword>
<dbReference type="InParanoid" id="D2V049"/>
<dbReference type="PANTHER" id="PTHR24072">
    <property type="entry name" value="RHO FAMILY GTPASE"/>
    <property type="match status" value="1"/>
</dbReference>
<dbReference type="VEuPathDB" id="AmoebaDB:NAEGRDRAFT_88122"/>
<dbReference type="KEGG" id="ngr:NAEGRDRAFT_88122"/>
<dbReference type="InterPro" id="IPR027417">
    <property type="entry name" value="P-loop_NTPase"/>
</dbReference>
<dbReference type="Proteomes" id="UP000006671">
    <property type="component" value="Unassembled WGS sequence"/>
</dbReference>
<dbReference type="eggNOG" id="KOG0393">
    <property type="taxonomic scope" value="Eukaryota"/>
</dbReference>
<dbReference type="InterPro" id="IPR005225">
    <property type="entry name" value="Small_GTP-bd"/>
</dbReference>
<sequence>MDNHYVTLKFEGTSFSLGLWDTAGQEDRLRPLSYPETNVFVVCFSIVDYASFTDVKYKWVPELHHHCPDATIILCAVQIELRNDETRRIEVTKEMAEEMAKETNCAGYIECSAKNGIGISELLETIKEFALFPERADKKSKKKSSSKSGIFGRLKNVFQVKPTGNSPNSSPTIMESKQSSDNSTIIRLPMLSTPNVMPDVRTTPVIEEKQANSPSMSRDFNQVPFEDWTAEEVSKWLQSKGCNQTVIDSKYFT</sequence>
<dbReference type="SMART" id="SM00175">
    <property type="entry name" value="RAB"/>
    <property type="match status" value="1"/>
</dbReference>
<dbReference type="GO" id="GO:0005525">
    <property type="term" value="F:GTP binding"/>
    <property type="evidence" value="ECO:0007669"/>
    <property type="project" value="UniProtKB-KW"/>
</dbReference>
<dbReference type="Gene3D" id="3.40.50.300">
    <property type="entry name" value="P-loop containing nucleotide triphosphate hydrolases"/>
    <property type="match status" value="1"/>
</dbReference>
<dbReference type="NCBIfam" id="TIGR00231">
    <property type="entry name" value="small_GTP"/>
    <property type="match status" value="1"/>
</dbReference>
<evidence type="ECO:0000313" key="5">
    <source>
        <dbReference type="Proteomes" id="UP000006671"/>
    </source>
</evidence>
<reference evidence="4 5" key="1">
    <citation type="journal article" date="2010" name="Cell">
        <title>The genome of Naegleria gruberi illuminates early eukaryotic versatility.</title>
        <authorList>
            <person name="Fritz-Laylin L.K."/>
            <person name="Prochnik S.E."/>
            <person name="Ginger M.L."/>
            <person name="Dacks J.B."/>
            <person name="Carpenter M.L."/>
            <person name="Field M.C."/>
            <person name="Kuo A."/>
            <person name="Paredez A."/>
            <person name="Chapman J."/>
            <person name="Pham J."/>
            <person name="Shu S."/>
            <person name="Neupane R."/>
            <person name="Cipriano M."/>
            <person name="Mancuso J."/>
            <person name="Tu H."/>
            <person name="Salamov A."/>
            <person name="Lindquist E."/>
            <person name="Shapiro H."/>
            <person name="Lucas S."/>
            <person name="Grigoriev I.V."/>
            <person name="Cande W.Z."/>
            <person name="Fulton C."/>
            <person name="Rokhsar D.S."/>
            <person name="Dawson S.C."/>
        </authorList>
    </citation>
    <scope>NUCLEOTIDE SEQUENCE [LARGE SCALE GENOMIC DNA]</scope>
    <source>
        <strain evidence="4 5">NEG-M</strain>
    </source>
</reference>
<dbReference type="PROSITE" id="PS51419">
    <property type="entry name" value="RAB"/>
    <property type="match status" value="1"/>
</dbReference>
<dbReference type="SMART" id="SM00173">
    <property type="entry name" value="RAS"/>
    <property type="match status" value="1"/>
</dbReference>
<dbReference type="OrthoDB" id="8830751at2759"/>
<protein>
    <submittedName>
        <fullName evidence="4">Rho family small GTPase</fullName>
    </submittedName>
</protein>
<dbReference type="PROSITE" id="PS51420">
    <property type="entry name" value="RHO"/>
    <property type="match status" value="1"/>
</dbReference>
<dbReference type="STRING" id="5762.D2V049"/>
<feature type="region of interest" description="Disordered" evidence="3">
    <location>
        <begin position="159"/>
        <end position="182"/>
    </location>
</feature>
<name>D2V049_NAEGR</name>
<dbReference type="GO" id="GO:0003924">
    <property type="term" value="F:GTPase activity"/>
    <property type="evidence" value="ECO:0007669"/>
    <property type="project" value="InterPro"/>
</dbReference>
<feature type="compositionally biased region" description="Polar residues" evidence="3">
    <location>
        <begin position="162"/>
        <end position="182"/>
    </location>
</feature>
<dbReference type="RefSeq" id="XP_002682210.1">
    <property type="nucleotide sequence ID" value="XM_002682164.1"/>
</dbReference>
<evidence type="ECO:0000256" key="3">
    <source>
        <dbReference type="SAM" id="MobiDB-lite"/>
    </source>
</evidence>
<dbReference type="GO" id="GO:0007264">
    <property type="term" value="P:small GTPase-mediated signal transduction"/>
    <property type="evidence" value="ECO:0007669"/>
    <property type="project" value="InterPro"/>
</dbReference>
<gene>
    <name evidence="4" type="ORF">NAEGRDRAFT_88122</name>
</gene>
<dbReference type="PROSITE" id="PS51421">
    <property type="entry name" value="RAS"/>
    <property type="match status" value="1"/>
</dbReference>
<evidence type="ECO:0000256" key="2">
    <source>
        <dbReference type="ARBA" id="ARBA00023134"/>
    </source>
</evidence>
<dbReference type="AlphaFoldDB" id="D2V049"/>
<keyword evidence="2" id="KW-0342">GTP-binding</keyword>
<dbReference type="GeneID" id="8856467"/>
<dbReference type="InterPro" id="IPR003578">
    <property type="entry name" value="Small_GTPase_Rho"/>
</dbReference>
<evidence type="ECO:0000256" key="1">
    <source>
        <dbReference type="ARBA" id="ARBA00022741"/>
    </source>
</evidence>
<organism evidence="5">
    <name type="scientific">Naegleria gruberi</name>
    <name type="common">Amoeba</name>
    <dbReference type="NCBI Taxonomy" id="5762"/>
    <lineage>
        <taxon>Eukaryota</taxon>
        <taxon>Discoba</taxon>
        <taxon>Heterolobosea</taxon>
        <taxon>Tetramitia</taxon>
        <taxon>Eutetramitia</taxon>
        <taxon>Vahlkampfiidae</taxon>
        <taxon>Naegleria</taxon>
    </lineage>
</organism>
<dbReference type="PRINTS" id="PR00449">
    <property type="entry name" value="RASTRNSFRMNG"/>
</dbReference>
<dbReference type="SMART" id="SM00174">
    <property type="entry name" value="RHO"/>
    <property type="match status" value="1"/>
</dbReference>
<proteinExistence type="predicted"/>
<accession>D2V049</accession>
<dbReference type="SUPFAM" id="SSF52540">
    <property type="entry name" value="P-loop containing nucleoside triphosphate hydrolases"/>
    <property type="match status" value="1"/>
</dbReference>
<dbReference type="EMBL" id="GG738847">
    <property type="protein sequence ID" value="EFC49466.1"/>
    <property type="molecule type" value="Genomic_DNA"/>
</dbReference>